<dbReference type="Proteomes" id="UP000002038">
    <property type="component" value="Unassembled WGS sequence"/>
</dbReference>
<dbReference type="GeneID" id="8501352"/>
<evidence type="ECO:0000313" key="3">
    <source>
        <dbReference type="Proteomes" id="UP000002038"/>
    </source>
</evidence>
<evidence type="ECO:0000313" key="2">
    <source>
        <dbReference type="EMBL" id="OAT13735.1"/>
    </source>
</evidence>
<dbReference type="RefSeq" id="XP_002620707.1">
    <property type="nucleotide sequence ID" value="XM_002620661.2"/>
</dbReference>
<protein>
    <recommendedName>
        <fullName evidence="1">Aminoglycoside phosphotransferase domain-containing protein</fullName>
    </recommendedName>
</protein>
<dbReference type="InterPro" id="IPR011009">
    <property type="entry name" value="Kinase-like_dom_sf"/>
</dbReference>
<dbReference type="OrthoDB" id="5598852at2759"/>
<dbReference type="PANTHER" id="PTHR21310">
    <property type="entry name" value="AMINOGLYCOSIDE PHOSPHOTRANSFERASE-RELATED-RELATED"/>
    <property type="match status" value="1"/>
</dbReference>
<dbReference type="VEuPathDB" id="FungiDB:BDBG_08876"/>
<evidence type="ECO:0000259" key="1">
    <source>
        <dbReference type="Pfam" id="PF01636"/>
    </source>
</evidence>
<dbReference type="SUPFAM" id="SSF56112">
    <property type="entry name" value="Protein kinase-like (PK-like)"/>
    <property type="match status" value="1"/>
</dbReference>
<dbReference type="AlphaFoldDB" id="A0A179V0A4"/>
<keyword evidence="3" id="KW-1185">Reference proteome</keyword>
<dbReference type="EMBL" id="GG657478">
    <property type="protein sequence ID" value="OAT13735.1"/>
    <property type="molecule type" value="Genomic_DNA"/>
</dbReference>
<feature type="domain" description="Aminoglycoside phosphotransferase" evidence="1">
    <location>
        <begin position="62"/>
        <end position="251"/>
    </location>
</feature>
<name>A0A179V0A4_BLAGS</name>
<dbReference type="Pfam" id="PF01636">
    <property type="entry name" value="APH"/>
    <property type="match status" value="1"/>
</dbReference>
<accession>A0A179V0A4</accession>
<dbReference type="InterPro" id="IPR051678">
    <property type="entry name" value="AGP_Transferase"/>
</dbReference>
<gene>
    <name evidence="2" type="ORF">BDBG_08876</name>
</gene>
<dbReference type="Gene3D" id="3.90.1200.10">
    <property type="match status" value="1"/>
</dbReference>
<dbReference type="InterPro" id="IPR002575">
    <property type="entry name" value="Aminoglycoside_PTrfase"/>
</dbReference>
<organism evidence="2 3">
    <name type="scientific">Blastomyces gilchristii (strain SLH14081)</name>
    <name type="common">Blastomyces dermatitidis</name>
    <dbReference type="NCBI Taxonomy" id="559298"/>
    <lineage>
        <taxon>Eukaryota</taxon>
        <taxon>Fungi</taxon>
        <taxon>Dikarya</taxon>
        <taxon>Ascomycota</taxon>
        <taxon>Pezizomycotina</taxon>
        <taxon>Eurotiomycetes</taxon>
        <taxon>Eurotiomycetidae</taxon>
        <taxon>Onygenales</taxon>
        <taxon>Ajellomycetaceae</taxon>
        <taxon>Blastomyces</taxon>
    </lineage>
</organism>
<proteinExistence type="predicted"/>
<dbReference type="PANTHER" id="PTHR21310:SF59">
    <property type="entry name" value="AMINOGLYCOSIDE PHOSPHOTRANSFERASE DOMAIN-CONTAINING PROTEIN"/>
    <property type="match status" value="1"/>
</dbReference>
<dbReference type="KEGG" id="bgh:BDBG_08876"/>
<sequence>MVEIPWAQQAVNRFFEGRKYPTRFQCDRIAQSISGASDARNVDTPGSMSYTVICTGRHAGKQDLVVSFREPEAHLDQGMSELAQAVHGHLVPETSHYGMVDGADPPLTLYTMPYLPGISCLDALTCQVAMDGLAEVRHVCFVQHLARYFARCWSKPQHTTIEARAETLDRIQRRLDLLSLSSSSGLGTSAVLELKRSLPAFFAQEYPQVLTHGDLSRTNILVDEDTYEITGIVDWSLAAILPFGMDLDCLFLTTGYMDRDGWHDYACRSRLHEAFWAEFWSASGVRDNARRDQVRDMAERAARIGAILRYAFQRNADGSPSEALVSDGASTWRYMQAWLAA</sequence>
<reference evidence="3" key="1">
    <citation type="journal article" date="2015" name="PLoS Genet.">
        <title>The dynamic genome and transcriptome of the human fungal pathogen Blastomyces and close relative Emmonsia.</title>
        <authorList>
            <person name="Munoz J.F."/>
            <person name="Gauthier G.M."/>
            <person name="Desjardins C.A."/>
            <person name="Gallo J.E."/>
            <person name="Holder J."/>
            <person name="Sullivan T.D."/>
            <person name="Marty A.J."/>
            <person name="Carmen J.C."/>
            <person name="Chen Z."/>
            <person name="Ding L."/>
            <person name="Gujja S."/>
            <person name="Magrini V."/>
            <person name="Misas E."/>
            <person name="Mitreva M."/>
            <person name="Priest M."/>
            <person name="Saif S."/>
            <person name="Whiston E.A."/>
            <person name="Young S."/>
            <person name="Zeng Q."/>
            <person name="Goldman W.E."/>
            <person name="Mardis E.R."/>
            <person name="Taylor J.W."/>
            <person name="McEwen J.G."/>
            <person name="Clay O.K."/>
            <person name="Klein B.S."/>
            <person name="Cuomo C.A."/>
        </authorList>
    </citation>
    <scope>NUCLEOTIDE SEQUENCE [LARGE SCALE GENOMIC DNA]</scope>
    <source>
        <strain evidence="3">SLH14081</strain>
    </source>
</reference>